<dbReference type="AlphaFoldDB" id="A0A5B8MQ79"/>
<dbReference type="SUPFAM" id="SSF50978">
    <property type="entry name" value="WD40 repeat-like"/>
    <property type="match status" value="1"/>
</dbReference>
<dbReference type="GO" id="GO:0006364">
    <property type="term" value="P:rRNA processing"/>
    <property type="evidence" value="ECO:0007669"/>
    <property type="project" value="UniProtKB-KW"/>
</dbReference>
<evidence type="ECO:0000313" key="9">
    <source>
        <dbReference type="Proteomes" id="UP000316726"/>
    </source>
</evidence>
<accession>A0A5B8MQ79</accession>
<keyword evidence="2" id="KW-0698">rRNA processing</keyword>
<feature type="compositionally biased region" description="Acidic residues" evidence="7">
    <location>
        <begin position="53"/>
        <end position="65"/>
    </location>
</feature>
<dbReference type="InterPro" id="IPR036322">
    <property type="entry name" value="WD40_repeat_dom_sf"/>
</dbReference>
<evidence type="ECO:0000256" key="2">
    <source>
        <dbReference type="ARBA" id="ARBA00022552"/>
    </source>
</evidence>
<dbReference type="GO" id="GO:0034388">
    <property type="term" value="C:Pwp2p-containing subcomplex of 90S preribosome"/>
    <property type="evidence" value="ECO:0007669"/>
    <property type="project" value="TreeGrafter"/>
</dbReference>
<dbReference type="PANTHER" id="PTHR18359:SF0">
    <property type="entry name" value="U3 SMALL NUCLEOLAR RNA-ASSOCIATED PROTEIN 18 HOMOLOG"/>
    <property type="match status" value="1"/>
</dbReference>
<gene>
    <name evidence="8" type="ORF">A3770_07p46920</name>
</gene>
<keyword evidence="9" id="KW-1185">Reference proteome</keyword>
<dbReference type="STRING" id="1764295.A0A5B8MQ79"/>
<comment type="similarity">
    <text evidence="6">Belongs to the WD repeat UTP18 family.</text>
</comment>
<feature type="compositionally biased region" description="Basic and acidic residues" evidence="7">
    <location>
        <begin position="18"/>
        <end position="27"/>
    </location>
</feature>
<keyword evidence="5" id="KW-0539">Nucleus</keyword>
<evidence type="ECO:0000256" key="6">
    <source>
        <dbReference type="ARBA" id="ARBA00025767"/>
    </source>
</evidence>
<evidence type="ECO:0000256" key="4">
    <source>
        <dbReference type="ARBA" id="ARBA00022737"/>
    </source>
</evidence>
<dbReference type="InterPro" id="IPR015943">
    <property type="entry name" value="WD40/YVTN_repeat-like_dom_sf"/>
</dbReference>
<dbReference type="EMBL" id="CP031040">
    <property type="protein sequence ID" value="QDZ22174.1"/>
    <property type="molecule type" value="Genomic_DNA"/>
</dbReference>
<evidence type="ECO:0000256" key="7">
    <source>
        <dbReference type="SAM" id="MobiDB-lite"/>
    </source>
</evidence>
<reference evidence="8 9" key="1">
    <citation type="submission" date="2018-07" db="EMBL/GenBank/DDBJ databases">
        <title>The complete nuclear genome of the prasinophyte Chloropicon primus (CCMP1205).</title>
        <authorList>
            <person name="Pombert J.-F."/>
            <person name="Otis C."/>
            <person name="Turmel M."/>
            <person name="Lemieux C."/>
        </authorList>
    </citation>
    <scope>NUCLEOTIDE SEQUENCE [LARGE SCALE GENOMIC DNA]</scope>
    <source>
        <strain evidence="8 9">CCMP1205</strain>
    </source>
</reference>
<protein>
    <submittedName>
        <fullName evidence="8">U3 small nucleolar RNA-associated protein</fullName>
    </submittedName>
</protein>
<dbReference type="InterPro" id="IPR045161">
    <property type="entry name" value="Utp18"/>
</dbReference>
<keyword evidence="3" id="KW-0853">WD repeat</keyword>
<dbReference type="SMART" id="SM00320">
    <property type="entry name" value="WD40"/>
    <property type="match status" value="4"/>
</dbReference>
<dbReference type="Proteomes" id="UP000316726">
    <property type="component" value="Chromosome 7"/>
</dbReference>
<sequence>MARTRSAARDKDDDEGEGEVRVEDLRGISENLVLGSSPGKRKSRKKASRVDDDVVVVDDDDDDDGEGKRKRRKEATRAAELEDELFGRPTFAPSAEDEDDKATTSGDAEPEALFVIDTEGGRETAAVEEEEGGAKARKPAWVDEGEEDVVVDLVGESRRRKLRKDIGENQVGGSVFAERLREKYKELGKGSHSWAELSSKSRSAEGEERAKDALLRQTGSLLSRRTSVLQPQVVEATRVKDGNVVEPASCVLQAIDFHPKSLLMLTAGFDKMLRLFDVDGVHNPKVRAAFFEDLPIRRAKFIDEQSVLCTGRRPYCYKFNVETGSIEKLSGISGFERSSLENFSVSTELKCLSFLGRNGEVTLVSSKTNRKVADLRVDHRATCAAFTSDRELIATTSKGEVSRWDLRTYRCLDRFVDEGNLNATSLAVHPSWCAIGSESGVVNVYSGGLSSSKPKKAIMNLTTKVDALSFDQTGSILAMSSSMKRDSLRLVHLPTCTVFANWPTSKTPLHYVHCTAFSPSTGYVAVGNARGKCLLYRLSHFPEG</sequence>
<evidence type="ECO:0000313" key="8">
    <source>
        <dbReference type="EMBL" id="QDZ22174.1"/>
    </source>
</evidence>
<keyword evidence="4" id="KW-0677">Repeat</keyword>
<organism evidence="8 9">
    <name type="scientific">Chloropicon primus</name>
    <dbReference type="NCBI Taxonomy" id="1764295"/>
    <lineage>
        <taxon>Eukaryota</taxon>
        <taxon>Viridiplantae</taxon>
        <taxon>Chlorophyta</taxon>
        <taxon>Chloropicophyceae</taxon>
        <taxon>Chloropicales</taxon>
        <taxon>Chloropicaceae</taxon>
        <taxon>Chloropicon</taxon>
    </lineage>
</organism>
<dbReference type="InterPro" id="IPR001680">
    <property type="entry name" value="WD40_rpt"/>
</dbReference>
<evidence type="ECO:0000256" key="3">
    <source>
        <dbReference type="ARBA" id="ARBA00022574"/>
    </source>
</evidence>
<dbReference type="OrthoDB" id="1935146at2759"/>
<evidence type="ECO:0000256" key="5">
    <source>
        <dbReference type="ARBA" id="ARBA00023242"/>
    </source>
</evidence>
<dbReference type="PANTHER" id="PTHR18359">
    <property type="entry name" value="WD-REPEAT PROTEIN-RELATED"/>
    <property type="match status" value="1"/>
</dbReference>
<name>A0A5B8MQ79_9CHLO</name>
<comment type="subcellular location">
    <subcellularLocation>
        <location evidence="1">Nucleus</location>
        <location evidence="1">Nucleolus</location>
    </subcellularLocation>
</comment>
<dbReference type="GO" id="GO:0032040">
    <property type="term" value="C:small-subunit processome"/>
    <property type="evidence" value="ECO:0007669"/>
    <property type="project" value="TreeGrafter"/>
</dbReference>
<proteinExistence type="inferred from homology"/>
<evidence type="ECO:0000256" key="1">
    <source>
        <dbReference type="ARBA" id="ARBA00004604"/>
    </source>
</evidence>
<dbReference type="Gene3D" id="2.130.10.10">
    <property type="entry name" value="YVTN repeat-like/Quinoprotein amine dehydrogenase"/>
    <property type="match status" value="1"/>
</dbReference>
<feature type="region of interest" description="Disordered" evidence="7">
    <location>
        <begin position="1"/>
        <end position="140"/>
    </location>
</feature>